<name>A0ACC6P5K7_9BURK</name>
<comment type="caution">
    <text evidence="1">The sequence shown here is derived from an EMBL/GenBank/DDBJ whole genome shotgun (WGS) entry which is preliminary data.</text>
</comment>
<evidence type="ECO:0000313" key="1">
    <source>
        <dbReference type="EMBL" id="MEJ7139500.1"/>
    </source>
</evidence>
<keyword evidence="2" id="KW-1185">Reference proteome</keyword>
<proteinExistence type="predicted"/>
<organism evidence="1 2">
    <name type="scientific">Amphibiibacter pelophylacis</name>
    <dbReference type="NCBI Taxonomy" id="1799477"/>
    <lineage>
        <taxon>Bacteria</taxon>
        <taxon>Pseudomonadati</taxon>
        <taxon>Pseudomonadota</taxon>
        <taxon>Betaproteobacteria</taxon>
        <taxon>Burkholderiales</taxon>
        <taxon>Sphaerotilaceae</taxon>
        <taxon>Amphibiibacter</taxon>
    </lineage>
</organism>
<dbReference type="EMBL" id="JAWDIE010000030">
    <property type="protein sequence ID" value="MEJ7139500.1"/>
    <property type="molecule type" value="Genomic_DNA"/>
</dbReference>
<gene>
    <name evidence="1" type="ORF">RV045_13825</name>
</gene>
<accession>A0ACC6P5K7</accession>
<dbReference type="Proteomes" id="UP001364695">
    <property type="component" value="Unassembled WGS sequence"/>
</dbReference>
<protein>
    <submittedName>
        <fullName evidence="1">AraC family transcriptional regulator</fullName>
    </submittedName>
</protein>
<reference evidence="1" key="1">
    <citation type="submission" date="2023-10" db="EMBL/GenBank/DDBJ databases">
        <title>Amphibacter perezi, gen. nov., sp. nov. a novel taxa of the family Comamonadaceae, class Betaproteobacteria isolated from the skin microbiota of Pelophylax perezi from different populations.</title>
        <authorList>
            <person name="Costa S."/>
            <person name="Proenca D.N."/>
            <person name="Lopes I."/>
            <person name="Morais P.V."/>
        </authorList>
    </citation>
    <scope>NUCLEOTIDE SEQUENCE</scope>
    <source>
        <strain evidence="1">SL12-8</strain>
    </source>
</reference>
<evidence type="ECO:0000313" key="2">
    <source>
        <dbReference type="Proteomes" id="UP001364695"/>
    </source>
</evidence>
<sequence length="317" mass="33406">MDPLSHLIQQARPQALLELRCTLGGAAQLPHAAAPAGVLPFHLVLAGQCRVRVPGQPETLLQAGDWLLLPQGSAHDLAPGQPRSSLQSPQPLQWDVDGWLPLRHDGRAAQGDPALDLLCGHFQFAAGPMQLLLRGLPPVWTVPLAPLLPTLPLMGDWLRRETQDGLPGARALVTALCQALLTLALRHSSAPAGAAPPPGTLALLGHARLRPAVQAMLGDPAQPWTLAELAQRCALSRASLARHFLQVAGQPPLAWLTAWRLALAHQALQDSPHSVADIAHSVGYSSPAALARPFAAAFGCSPASCRRSGQASDKAKP</sequence>